<feature type="domain" description="Apple" evidence="1">
    <location>
        <begin position="22"/>
        <end position="105"/>
    </location>
</feature>
<dbReference type="GeneID" id="111127654"/>
<gene>
    <name evidence="3" type="primary">LOC111127654</name>
</gene>
<organism evidence="2 3">
    <name type="scientific">Crassostrea virginica</name>
    <name type="common">Eastern oyster</name>
    <dbReference type="NCBI Taxonomy" id="6565"/>
    <lineage>
        <taxon>Eukaryota</taxon>
        <taxon>Metazoa</taxon>
        <taxon>Spiralia</taxon>
        <taxon>Lophotrochozoa</taxon>
        <taxon>Mollusca</taxon>
        <taxon>Bivalvia</taxon>
        <taxon>Autobranchia</taxon>
        <taxon>Pteriomorphia</taxon>
        <taxon>Ostreida</taxon>
        <taxon>Ostreoidea</taxon>
        <taxon>Ostreidae</taxon>
        <taxon>Crassostrea</taxon>
    </lineage>
</organism>
<reference evidence="3" key="1">
    <citation type="submission" date="2025-08" db="UniProtKB">
        <authorList>
            <consortium name="RefSeq"/>
        </authorList>
    </citation>
    <scope>IDENTIFICATION</scope>
    <source>
        <tissue evidence="3">Whole sample</tissue>
    </source>
</reference>
<proteinExistence type="predicted"/>
<dbReference type="InterPro" id="IPR003609">
    <property type="entry name" value="Pan_app"/>
</dbReference>
<dbReference type="OrthoDB" id="6145887at2759"/>
<dbReference type="RefSeq" id="XP_022328641.1">
    <property type="nucleotide sequence ID" value="XM_022472933.1"/>
</dbReference>
<dbReference type="Pfam" id="PF00024">
    <property type="entry name" value="PAN_1"/>
    <property type="match status" value="1"/>
</dbReference>
<keyword evidence="2" id="KW-1185">Reference proteome</keyword>
<sequence>MTLIAIRLYFKLTVFAFSISACVTELILNFKNDNQFDNFVLNHGLLSQTYSDSLVSCARKCIKDKSCIAFHFNQGKLQCRGYETLMLTSNAGTHEEGWQYYYITIFGVCPSTYAFSRAFNYCLGYEGLSLNAEGVAKCQRHGGNYLLIRGADENRFASLLAYNFRSLTSRHHRQLMIQGNYDDVDEKWKDNSGITLLFSQFVDDKYTPKGVKHKLYLEQTDSPENFLMLSRRGIVHPAITLCTI</sequence>
<name>A0A8B8DNR7_CRAVI</name>
<dbReference type="Proteomes" id="UP000694844">
    <property type="component" value="Chromosome 3"/>
</dbReference>
<dbReference type="AlphaFoldDB" id="A0A8B8DNR7"/>
<accession>A0A8B8DNR7</accession>
<protein>
    <submittedName>
        <fullName evidence="3">Uncharacterized protein LOC111127654</fullName>
    </submittedName>
</protein>
<dbReference type="KEGG" id="cvn:111127654"/>
<evidence type="ECO:0000313" key="2">
    <source>
        <dbReference type="Proteomes" id="UP000694844"/>
    </source>
</evidence>
<evidence type="ECO:0000313" key="3">
    <source>
        <dbReference type="RefSeq" id="XP_022328641.1"/>
    </source>
</evidence>
<evidence type="ECO:0000259" key="1">
    <source>
        <dbReference type="PROSITE" id="PS50948"/>
    </source>
</evidence>
<dbReference type="PROSITE" id="PS50948">
    <property type="entry name" value="PAN"/>
    <property type="match status" value="1"/>
</dbReference>
<dbReference type="PROSITE" id="PS51257">
    <property type="entry name" value="PROKAR_LIPOPROTEIN"/>
    <property type="match status" value="1"/>
</dbReference>